<gene>
    <name evidence="1" type="ORF">CWI37_1376p0010</name>
    <name evidence="2" type="ORF">CWI38_0044p0050</name>
</gene>
<dbReference type="EMBL" id="PITJ01001376">
    <property type="protein sequence ID" value="TBT99345.1"/>
    <property type="molecule type" value="Genomic_DNA"/>
</dbReference>
<dbReference type="VEuPathDB" id="MicrosporidiaDB:CWI37_1376p0010"/>
<comment type="caution">
    <text evidence="1">The sequence shown here is derived from an EMBL/GenBank/DDBJ whole genome shotgun (WGS) entry which is preliminary data.</text>
</comment>
<dbReference type="EMBL" id="PITK01000044">
    <property type="protein sequence ID" value="TBU20617.1"/>
    <property type="molecule type" value="Genomic_DNA"/>
</dbReference>
<evidence type="ECO:0000313" key="4">
    <source>
        <dbReference type="Proteomes" id="UP000292362"/>
    </source>
</evidence>
<keyword evidence="3" id="KW-1185">Reference proteome</keyword>
<sequence length="143" mass="17319">MSLNDILTEIKNTDKQTEHIFYLHFYEEYKYFCNYLDLQIIPTLKMLLYIQNDKEIIFNLKNNIWRKAKLCSTDNLIFKINNIYFSKVNKYEGLEIILNILNILCIEIEILKKNILEVFYSHRPDKTEKIRKGRGRKKKSECD</sequence>
<protein>
    <submittedName>
        <fullName evidence="1">Uncharacterized protein</fullName>
    </submittedName>
</protein>
<evidence type="ECO:0000313" key="2">
    <source>
        <dbReference type="EMBL" id="TBU20617.1"/>
    </source>
</evidence>
<dbReference type="Proteomes" id="UP000292282">
    <property type="component" value="Unassembled WGS sequence"/>
</dbReference>
<evidence type="ECO:0000313" key="3">
    <source>
        <dbReference type="Proteomes" id="UP000292282"/>
    </source>
</evidence>
<dbReference type="AlphaFoldDB" id="A0A4Q9KXF8"/>
<name>A0A4Q9KXF8_9MICR</name>
<dbReference type="VEuPathDB" id="MicrosporidiaDB:CWI38_0044p0050"/>
<proteinExistence type="predicted"/>
<organism evidence="1 4">
    <name type="scientific">Hamiltosporidium tvaerminnensis</name>
    <dbReference type="NCBI Taxonomy" id="1176355"/>
    <lineage>
        <taxon>Eukaryota</taxon>
        <taxon>Fungi</taxon>
        <taxon>Fungi incertae sedis</taxon>
        <taxon>Microsporidia</taxon>
        <taxon>Dubosqiidae</taxon>
        <taxon>Hamiltosporidium</taxon>
    </lineage>
</organism>
<dbReference type="Proteomes" id="UP000292362">
    <property type="component" value="Unassembled WGS sequence"/>
</dbReference>
<evidence type="ECO:0000313" key="1">
    <source>
        <dbReference type="EMBL" id="TBT99345.1"/>
    </source>
</evidence>
<reference evidence="3 4" key="1">
    <citation type="submission" date="2017-12" db="EMBL/GenBank/DDBJ databases">
        <authorList>
            <person name="Pombert J.-F."/>
            <person name="Haag K.L."/>
            <person name="Ebert D."/>
        </authorList>
    </citation>
    <scope>NUCLEOTIDE SEQUENCE [LARGE SCALE GENOMIC DNA]</scope>
    <source>
        <strain evidence="1">FI-OER-3-3</strain>
        <strain evidence="2">IL-G-3</strain>
    </source>
</reference>
<accession>A0A4Q9KXF8</accession>